<gene>
    <name evidence="2" type="ORF">MYCTH_94772</name>
</gene>
<dbReference type="KEGG" id="mtm:MYCTH_94772"/>
<sequence length="226" mass="24593">MYDCLAELGVVYYGPLFQGMSSCYASNTCAVGNVVVPAVVLDVAKEMLNGHLTDAVIQPALLESIIEMYCLLVGARRHAINTIYLPSSVDRATVSPAAERPNPGIITTLKAWRLSSSTKTPVSRVWWRCASCMHLLERAVPTITLHTFTWPICDPAKAPDMADGVLTIRSETAMRFATLDPDAKSQLPELETADAIVKVFNFVFGSDSSATGELEFMKRAGAFFTP</sequence>
<dbReference type="STRING" id="573729.G2QFF6"/>
<dbReference type="Proteomes" id="UP000007322">
    <property type="component" value="Chromosome 4"/>
</dbReference>
<dbReference type="RefSeq" id="XP_003664430.1">
    <property type="nucleotide sequence ID" value="XM_003664382.1"/>
</dbReference>
<feature type="domain" description="Polyketide synthase dehydratase" evidence="1">
    <location>
        <begin position="2"/>
        <end position="100"/>
    </location>
</feature>
<evidence type="ECO:0000313" key="2">
    <source>
        <dbReference type="EMBL" id="AEO59185.1"/>
    </source>
</evidence>
<organism evidence="2 3">
    <name type="scientific">Thermothelomyces thermophilus (strain ATCC 42464 / BCRC 31852 / DSM 1799)</name>
    <name type="common">Sporotrichum thermophile</name>
    <dbReference type="NCBI Taxonomy" id="573729"/>
    <lineage>
        <taxon>Eukaryota</taxon>
        <taxon>Fungi</taxon>
        <taxon>Dikarya</taxon>
        <taxon>Ascomycota</taxon>
        <taxon>Pezizomycotina</taxon>
        <taxon>Sordariomycetes</taxon>
        <taxon>Sordariomycetidae</taxon>
        <taxon>Sordariales</taxon>
        <taxon>Chaetomiaceae</taxon>
        <taxon>Thermothelomyces</taxon>
    </lineage>
</organism>
<accession>G2QFF6</accession>
<dbReference type="InParanoid" id="G2QFF6"/>
<dbReference type="AlphaFoldDB" id="G2QFF6"/>
<dbReference type="HOGENOM" id="CLU_1225509_0_0_1"/>
<dbReference type="GeneID" id="11514373"/>
<evidence type="ECO:0000313" key="3">
    <source>
        <dbReference type="Proteomes" id="UP000007322"/>
    </source>
</evidence>
<protein>
    <recommendedName>
        <fullName evidence="1">Polyketide synthase dehydratase domain-containing protein</fullName>
    </recommendedName>
</protein>
<dbReference type="eggNOG" id="KOG1202">
    <property type="taxonomic scope" value="Eukaryota"/>
</dbReference>
<reference evidence="2 3" key="1">
    <citation type="journal article" date="2011" name="Nat. Biotechnol.">
        <title>Comparative genomic analysis of the thermophilic biomass-degrading fungi Myceliophthora thermophila and Thielavia terrestris.</title>
        <authorList>
            <person name="Berka R.M."/>
            <person name="Grigoriev I.V."/>
            <person name="Otillar R."/>
            <person name="Salamov A."/>
            <person name="Grimwood J."/>
            <person name="Reid I."/>
            <person name="Ishmael N."/>
            <person name="John T."/>
            <person name="Darmond C."/>
            <person name="Moisan M.-C."/>
            <person name="Henrissat B."/>
            <person name="Coutinho P.M."/>
            <person name="Lombard V."/>
            <person name="Natvig D.O."/>
            <person name="Lindquist E."/>
            <person name="Schmutz J."/>
            <person name="Lucas S."/>
            <person name="Harris P."/>
            <person name="Powlowski J."/>
            <person name="Bellemare A."/>
            <person name="Taylor D."/>
            <person name="Butler G."/>
            <person name="de Vries R.P."/>
            <person name="Allijn I.E."/>
            <person name="van den Brink J."/>
            <person name="Ushinsky S."/>
            <person name="Storms R."/>
            <person name="Powell A.J."/>
            <person name="Paulsen I.T."/>
            <person name="Elbourne L.D.H."/>
            <person name="Baker S.E."/>
            <person name="Magnuson J."/>
            <person name="LaBoissiere S."/>
            <person name="Clutterbuck A.J."/>
            <person name="Martinez D."/>
            <person name="Wogulis M."/>
            <person name="de Leon A.L."/>
            <person name="Rey M.W."/>
            <person name="Tsang A."/>
        </authorList>
    </citation>
    <scope>NUCLEOTIDE SEQUENCE [LARGE SCALE GENOMIC DNA]</scope>
    <source>
        <strain evidence="3">ATCC 42464 / BCRC 31852 / DSM 1799</strain>
    </source>
</reference>
<dbReference type="InterPro" id="IPR049551">
    <property type="entry name" value="PKS_DH_C"/>
</dbReference>
<evidence type="ECO:0000259" key="1">
    <source>
        <dbReference type="Pfam" id="PF14765"/>
    </source>
</evidence>
<dbReference type="Gene3D" id="3.10.129.120">
    <property type="match status" value="1"/>
</dbReference>
<dbReference type="EMBL" id="CP003005">
    <property type="protein sequence ID" value="AEO59185.1"/>
    <property type="molecule type" value="Genomic_DNA"/>
</dbReference>
<name>G2QFF6_THET4</name>
<dbReference type="VEuPathDB" id="FungiDB:MYCTH_94772"/>
<keyword evidence="3" id="KW-1185">Reference proteome</keyword>
<dbReference type="Pfam" id="PF14765">
    <property type="entry name" value="PS-DH"/>
    <property type="match status" value="1"/>
</dbReference>
<proteinExistence type="predicted"/>